<organism evidence="3 4">
    <name type="scientific">Intrasporangium calvum</name>
    <dbReference type="NCBI Taxonomy" id="53358"/>
    <lineage>
        <taxon>Bacteria</taxon>
        <taxon>Bacillati</taxon>
        <taxon>Actinomycetota</taxon>
        <taxon>Actinomycetes</taxon>
        <taxon>Micrococcales</taxon>
        <taxon>Intrasporangiaceae</taxon>
        <taxon>Intrasporangium</taxon>
    </lineage>
</organism>
<dbReference type="InterPro" id="IPR000836">
    <property type="entry name" value="PRTase_dom"/>
</dbReference>
<accession>A0ABT5GK08</accession>
<evidence type="ECO:0000256" key="1">
    <source>
        <dbReference type="ARBA" id="ARBA00008007"/>
    </source>
</evidence>
<keyword evidence="4" id="KW-1185">Reference proteome</keyword>
<dbReference type="EMBL" id="JAPFQL010000069">
    <property type="protein sequence ID" value="MDC5698492.1"/>
    <property type="molecule type" value="Genomic_DNA"/>
</dbReference>
<sequence length="282" mass="30058">MSRLVPRLLDLVLPLECAACGRPGAAWCRRCSLALARARLQPDLSRVYPDPCPPGLPPSHAWGRYAGPLRAAIRAWKDGGRRDLDGGLARLLGAAMAAALRESPWPEADRGLLIPIPSSRAAERLRGDRPLARVAGRALTHLERSGAHDPQGPAGQWLTGPVLALRHRRGVADQAGLDARERVANLHAAMVVTPRARQLVRSHPCLLVDDVMTTGSTLVEATRALRQAGARDVRAAVIAATPRLPTADVAKYCHQKSPGPGDGVIRTTVTSGACSREGVVPR</sequence>
<dbReference type="Gene3D" id="3.40.50.2020">
    <property type="match status" value="1"/>
</dbReference>
<gene>
    <name evidence="3" type="ORF">OO014_14630</name>
</gene>
<dbReference type="SUPFAM" id="SSF53271">
    <property type="entry name" value="PRTase-like"/>
    <property type="match status" value="1"/>
</dbReference>
<keyword evidence="3" id="KW-0328">Glycosyltransferase</keyword>
<dbReference type="Proteomes" id="UP001150259">
    <property type="component" value="Unassembled WGS sequence"/>
</dbReference>
<dbReference type="PANTHER" id="PTHR47505:SF1">
    <property type="entry name" value="DNA UTILIZATION PROTEIN YHGH"/>
    <property type="match status" value="1"/>
</dbReference>
<comment type="similarity">
    <text evidence="1">Belongs to the ComF/GntX family.</text>
</comment>
<dbReference type="InterPro" id="IPR029057">
    <property type="entry name" value="PRTase-like"/>
</dbReference>
<dbReference type="PANTHER" id="PTHR47505">
    <property type="entry name" value="DNA UTILIZATION PROTEIN YHGH"/>
    <property type="match status" value="1"/>
</dbReference>
<evidence type="ECO:0000313" key="3">
    <source>
        <dbReference type="EMBL" id="MDC5698492.1"/>
    </source>
</evidence>
<proteinExistence type="inferred from homology"/>
<name>A0ABT5GK08_9MICO</name>
<reference evidence="3 4" key="1">
    <citation type="submission" date="2022-11" db="EMBL/GenBank/DDBJ databases">
        <title>Anaerobic phenanthrene biodegradation by a DNRA strain PheN6.</title>
        <authorList>
            <person name="Zhang Z."/>
        </authorList>
    </citation>
    <scope>NUCLEOTIDE SEQUENCE [LARGE SCALE GENOMIC DNA]</scope>
    <source>
        <strain evidence="3 4">PheN6</strain>
    </source>
</reference>
<dbReference type="Pfam" id="PF00156">
    <property type="entry name" value="Pribosyltran"/>
    <property type="match status" value="1"/>
</dbReference>
<dbReference type="InterPro" id="IPR051910">
    <property type="entry name" value="ComF/GntX_DNA_util-trans"/>
</dbReference>
<evidence type="ECO:0000259" key="2">
    <source>
        <dbReference type="Pfam" id="PF00156"/>
    </source>
</evidence>
<protein>
    <submittedName>
        <fullName evidence="3">Phosphoribosyltransferase family protein</fullName>
    </submittedName>
</protein>
<comment type="caution">
    <text evidence="3">The sequence shown here is derived from an EMBL/GenBank/DDBJ whole genome shotgun (WGS) entry which is preliminary data.</text>
</comment>
<dbReference type="GO" id="GO:0016757">
    <property type="term" value="F:glycosyltransferase activity"/>
    <property type="evidence" value="ECO:0007669"/>
    <property type="project" value="UniProtKB-KW"/>
</dbReference>
<dbReference type="RefSeq" id="WP_272463064.1">
    <property type="nucleotide sequence ID" value="NZ_JAPFQL010000069.1"/>
</dbReference>
<keyword evidence="3" id="KW-0808">Transferase</keyword>
<dbReference type="CDD" id="cd06223">
    <property type="entry name" value="PRTases_typeI"/>
    <property type="match status" value="1"/>
</dbReference>
<feature type="domain" description="Phosphoribosyltransferase" evidence="2">
    <location>
        <begin position="190"/>
        <end position="244"/>
    </location>
</feature>
<evidence type="ECO:0000313" key="4">
    <source>
        <dbReference type="Proteomes" id="UP001150259"/>
    </source>
</evidence>